<evidence type="ECO:0000256" key="1">
    <source>
        <dbReference type="PROSITE-ProRule" id="PRU00325"/>
    </source>
</evidence>
<accession>A0AAW1U5A2</accession>
<reference evidence="4 5" key="1">
    <citation type="submission" date="2023-03" db="EMBL/GenBank/DDBJ databases">
        <title>Genome insight into feeding habits of ladybird beetles.</title>
        <authorList>
            <person name="Li H.-S."/>
            <person name="Huang Y.-H."/>
            <person name="Pang H."/>
        </authorList>
    </citation>
    <scope>NUCLEOTIDE SEQUENCE [LARGE SCALE GENOMIC DNA]</scope>
    <source>
        <strain evidence="4">SYSU_2023b</strain>
        <tissue evidence="4">Whole body</tissue>
    </source>
</reference>
<protein>
    <recommendedName>
        <fullName evidence="3">SWIM-type domain-containing protein</fullName>
    </recommendedName>
</protein>
<dbReference type="InterPro" id="IPR007527">
    <property type="entry name" value="Znf_SWIM"/>
</dbReference>
<proteinExistence type="predicted"/>
<dbReference type="Proteomes" id="UP001431783">
    <property type="component" value="Unassembled WGS sequence"/>
</dbReference>
<evidence type="ECO:0000256" key="2">
    <source>
        <dbReference type="SAM" id="MobiDB-lite"/>
    </source>
</evidence>
<keyword evidence="1" id="KW-0862">Zinc</keyword>
<evidence type="ECO:0000259" key="3">
    <source>
        <dbReference type="PROSITE" id="PS50966"/>
    </source>
</evidence>
<dbReference type="GO" id="GO:0008270">
    <property type="term" value="F:zinc ion binding"/>
    <property type="evidence" value="ECO:0007669"/>
    <property type="project" value="UniProtKB-KW"/>
</dbReference>
<keyword evidence="5" id="KW-1185">Reference proteome</keyword>
<gene>
    <name evidence="4" type="ORF">WA026_019443</name>
</gene>
<sequence length="188" mass="20709">MREKSGAPDVITLSATLNWRGIWGRHVEHQPDGDERGDSDVEKVQPDHPGGKTRAIRGRLTRGGPQANSGDGRSLAVLARWVRGRQGPQHHRREREQIRQADSKVPRVREEGGVGKWIMESDKGQKGPMTKNSFGESLDNKRNIISANCNCKAGVTQQCKHISAAMHFVNSPDSAACETSQSQGWSKP</sequence>
<feature type="compositionally biased region" description="Basic and acidic residues" evidence="2">
    <location>
        <begin position="27"/>
        <end position="50"/>
    </location>
</feature>
<dbReference type="AlphaFoldDB" id="A0AAW1U5A2"/>
<evidence type="ECO:0000313" key="5">
    <source>
        <dbReference type="Proteomes" id="UP001431783"/>
    </source>
</evidence>
<name>A0AAW1U5A2_9CUCU</name>
<feature type="domain" description="SWIM-type" evidence="3">
    <location>
        <begin position="134"/>
        <end position="170"/>
    </location>
</feature>
<dbReference type="EMBL" id="JARQZJ010000043">
    <property type="protein sequence ID" value="KAK9877763.1"/>
    <property type="molecule type" value="Genomic_DNA"/>
</dbReference>
<organism evidence="4 5">
    <name type="scientific">Henosepilachna vigintioctopunctata</name>
    <dbReference type="NCBI Taxonomy" id="420089"/>
    <lineage>
        <taxon>Eukaryota</taxon>
        <taxon>Metazoa</taxon>
        <taxon>Ecdysozoa</taxon>
        <taxon>Arthropoda</taxon>
        <taxon>Hexapoda</taxon>
        <taxon>Insecta</taxon>
        <taxon>Pterygota</taxon>
        <taxon>Neoptera</taxon>
        <taxon>Endopterygota</taxon>
        <taxon>Coleoptera</taxon>
        <taxon>Polyphaga</taxon>
        <taxon>Cucujiformia</taxon>
        <taxon>Coccinelloidea</taxon>
        <taxon>Coccinellidae</taxon>
        <taxon>Epilachninae</taxon>
        <taxon>Epilachnini</taxon>
        <taxon>Henosepilachna</taxon>
    </lineage>
</organism>
<keyword evidence="1" id="KW-0863">Zinc-finger</keyword>
<keyword evidence="1" id="KW-0479">Metal-binding</keyword>
<feature type="region of interest" description="Disordered" evidence="2">
    <location>
        <begin position="27"/>
        <end position="72"/>
    </location>
</feature>
<dbReference type="PROSITE" id="PS50966">
    <property type="entry name" value="ZF_SWIM"/>
    <property type="match status" value="1"/>
</dbReference>
<evidence type="ECO:0000313" key="4">
    <source>
        <dbReference type="EMBL" id="KAK9877763.1"/>
    </source>
</evidence>
<comment type="caution">
    <text evidence="4">The sequence shown here is derived from an EMBL/GenBank/DDBJ whole genome shotgun (WGS) entry which is preliminary data.</text>
</comment>